<keyword evidence="6 7" id="KW-0472">Membrane</keyword>
<feature type="transmembrane region" description="Helical" evidence="7">
    <location>
        <begin position="36"/>
        <end position="54"/>
    </location>
</feature>
<evidence type="ECO:0000313" key="9">
    <source>
        <dbReference type="EMBL" id="KAA6300305.1"/>
    </source>
</evidence>
<dbReference type="GO" id="GO:0005886">
    <property type="term" value="C:plasma membrane"/>
    <property type="evidence" value="ECO:0007669"/>
    <property type="project" value="TreeGrafter"/>
</dbReference>
<dbReference type="InterPro" id="IPR027417">
    <property type="entry name" value="P-loop_NTPase"/>
</dbReference>
<dbReference type="PANTHER" id="PTHR43829:SF9">
    <property type="entry name" value="AQUAPORIN-9"/>
    <property type="match status" value="1"/>
</dbReference>
<dbReference type="NCBIfam" id="TIGR00861">
    <property type="entry name" value="MIP"/>
    <property type="match status" value="1"/>
</dbReference>
<gene>
    <name evidence="9" type="ORF">EZS26_003551</name>
</gene>
<dbReference type="CDD" id="cd00333">
    <property type="entry name" value="MIP"/>
    <property type="match status" value="1"/>
</dbReference>
<dbReference type="InterPro" id="IPR023271">
    <property type="entry name" value="Aquaporin-like"/>
</dbReference>
<sequence length="641" mass="69194">MKAKEFIGEALGTFILVLFGCGSVAVAVLFGEYNSIFQIGFVWGIGVTLGIYLTRHLSNAHLNPAVTLAMVFSKRMKAGKIPVYLSAQFFGAFLAGLAVFLLFSPSIAAYESLHQITRGTDASVITAKMFGEFYPNPGGSAVVPMWLAITAEAFGTFLLVLTIFGLTDDDNAGSPGSTITPLFIGLTVSSVIWLIAPLTQAGLNPARDFGPRVVAWITGWGGAAFPDKYGGFFWVYILAPVAGGGVAAMLEPFMKRITSKDSTKEYEPYKIKEMKSTRIIFVGGFLGAGKTTLLWEAAQRLVKKNLQVGLITNDQAPELADTVLLSHQGLKVAEVSGSCFCCNFNGLTDAIRQVSRESLADVIIAEPVGSCTDLSATILQPLKQDRSRELIIAPLSVLADPARLLPILDGETAELHIDAAYIFRKQLEESDIILITKTDNLEKGALDTLIERTRKAFPFATVLGISAVTGEGVDEWIEEVLKRTDAGLRITEVDYDIYAHGEAVLGWLNGTVQIKSETEADWDTFTSGFLTALGQRLDSASYGVGHVKAILENGERFVIGNLTGKTGTLSVRGSAGLGKTAKLTINARVETNPENLNALVRETLKTFTQDLYDTRIAAWRCLQPGRPNPTHRFTQVVSASS</sequence>
<keyword evidence="3" id="KW-0813">Transport</keyword>
<dbReference type="PANTHER" id="PTHR43829">
    <property type="entry name" value="AQUAPORIN OR AQUAGLYCEROPORIN RELATED"/>
    <property type="match status" value="1"/>
</dbReference>
<name>A0A5M8NY63_9BACT</name>
<dbReference type="SUPFAM" id="SSF81338">
    <property type="entry name" value="Aquaporin-like"/>
    <property type="match status" value="1"/>
</dbReference>
<evidence type="ECO:0000256" key="7">
    <source>
        <dbReference type="SAM" id="Phobius"/>
    </source>
</evidence>
<feature type="transmembrane region" description="Helical" evidence="7">
    <location>
        <begin position="231"/>
        <end position="250"/>
    </location>
</feature>
<dbReference type="GO" id="GO:0015254">
    <property type="term" value="F:glycerol channel activity"/>
    <property type="evidence" value="ECO:0007669"/>
    <property type="project" value="TreeGrafter"/>
</dbReference>
<dbReference type="AlphaFoldDB" id="A0A5M8NY63"/>
<dbReference type="InterPro" id="IPR003495">
    <property type="entry name" value="CobW/HypB/UreG_nucleotide-bd"/>
</dbReference>
<dbReference type="InterPro" id="IPR022357">
    <property type="entry name" value="MIP_CS"/>
</dbReference>
<dbReference type="Proteomes" id="UP000324575">
    <property type="component" value="Unassembled WGS sequence"/>
</dbReference>
<comment type="caution">
    <text evidence="9">The sequence shown here is derived from an EMBL/GenBank/DDBJ whole genome shotgun (WGS) entry which is preliminary data.</text>
</comment>
<evidence type="ECO:0000313" key="10">
    <source>
        <dbReference type="Proteomes" id="UP000324575"/>
    </source>
</evidence>
<dbReference type="PRINTS" id="PR00783">
    <property type="entry name" value="MINTRINSICP"/>
</dbReference>
<evidence type="ECO:0000259" key="8">
    <source>
        <dbReference type="Pfam" id="PF02492"/>
    </source>
</evidence>
<reference evidence="9 10" key="1">
    <citation type="submission" date="2019-03" db="EMBL/GenBank/DDBJ databases">
        <title>Single cell metagenomics reveals metabolic interactions within the superorganism composed of flagellate Streblomastix strix and complex community of Bacteroidetes bacteria on its surface.</title>
        <authorList>
            <person name="Treitli S.C."/>
            <person name="Kolisko M."/>
            <person name="Husnik F."/>
            <person name="Keeling P."/>
            <person name="Hampl V."/>
        </authorList>
    </citation>
    <scope>NUCLEOTIDE SEQUENCE [LARGE SCALE GENOMIC DNA]</scope>
    <source>
        <strain evidence="9">St1</strain>
    </source>
</reference>
<dbReference type="Pfam" id="PF02492">
    <property type="entry name" value="cobW"/>
    <property type="match status" value="1"/>
</dbReference>
<feature type="domain" description="CobW/HypB/UreG nucleotide-binding" evidence="8">
    <location>
        <begin position="279"/>
        <end position="457"/>
    </location>
</feature>
<evidence type="ECO:0000256" key="5">
    <source>
        <dbReference type="ARBA" id="ARBA00022989"/>
    </source>
</evidence>
<evidence type="ECO:0000256" key="4">
    <source>
        <dbReference type="ARBA" id="ARBA00022692"/>
    </source>
</evidence>
<feature type="transmembrane region" description="Helical" evidence="7">
    <location>
        <begin position="279"/>
        <end position="298"/>
    </location>
</feature>
<accession>A0A5M8NY63</accession>
<dbReference type="PROSITE" id="PS51257">
    <property type="entry name" value="PROKAR_LIPOPROTEIN"/>
    <property type="match status" value="1"/>
</dbReference>
<feature type="transmembrane region" description="Helical" evidence="7">
    <location>
        <begin position="145"/>
        <end position="166"/>
    </location>
</feature>
<dbReference type="PROSITE" id="PS00221">
    <property type="entry name" value="MIP"/>
    <property type="match status" value="1"/>
</dbReference>
<keyword evidence="4 7" id="KW-0812">Transmembrane</keyword>
<dbReference type="InterPro" id="IPR000425">
    <property type="entry name" value="MIP"/>
</dbReference>
<feature type="transmembrane region" description="Helical" evidence="7">
    <location>
        <begin position="178"/>
        <end position="196"/>
    </location>
</feature>
<evidence type="ECO:0000256" key="3">
    <source>
        <dbReference type="ARBA" id="ARBA00022448"/>
    </source>
</evidence>
<feature type="transmembrane region" description="Helical" evidence="7">
    <location>
        <begin position="12"/>
        <end position="30"/>
    </location>
</feature>
<comment type="subcellular location">
    <subcellularLocation>
        <location evidence="1">Membrane</location>
        <topology evidence="1">Multi-pass membrane protein</topology>
    </subcellularLocation>
</comment>
<proteinExistence type="inferred from homology"/>
<dbReference type="Gene3D" id="1.20.1080.10">
    <property type="entry name" value="Glycerol uptake facilitator protein"/>
    <property type="match status" value="1"/>
</dbReference>
<dbReference type="Gene3D" id="3.40.50.300">
    <property type="entry name" value="P-loop containing nucleotide triphosphate hydrolases"/>
    <property type="match status" value="1"/>
</dbReference>
<dbReference type="EMBL" id="SNRX01000102">
    <property type="protein sequence ID" value="KAA6300305.1"/>
    <property type="molecule type" value="Genomic_DNA"/>
</dbReference>
<evidence type="ECO:0000256" key="2">
    <source>
        <dbReference type="ARBA" id="ARBA00006175"/>
    </source>
</evidence>
<keyword evidence="5 7" id="KW-1133">Transmembrane helix</keyword>
<dbReference type="Pfam" id="PF00230">
    <property type="entry name" value="MIP"/>
    <property type="match status" value="1"/>
</dbReference>
<protein>
    <submittedName>
        <fullName evidence="9">Glycerol uptake facilitator protein</fullName>
    </submittedName>
</protein>
<evidence type="ECO:0000256" key="6">
    <source>
        <dbReference type="ARBA" id="ARBA00023136"/>
    </source>
</evidence>
<feature type="transmembrane region" description="Helical" evidence="7">
    <location>
        <begin position="83"/>
        <end position="103"/>
    </location>
</feature>
<dbReference type="SUPFAM" id="SSF52540">
    <property type="entry name" value="P-loop containing nucleoside triphosphate hydrolases"/>
    <property type="match status" value="1"/>
</dbReference>
<dbReference type="InterPro" id="IPR050363">
    <property type="entry name" value="MIP/Aquaporin"/>
</dbReference>
<evidence type="ECO:0000256" key="1">
    <source>
        <dbReference type="ARBA" id="ARBA00004141"/>
    </source>
</evidence>
<comment type="similarity">
    <text evidence="2">Belongs to the MIP/aquaporin (TC 1.A.8) family.</text>
</comment>
<organism evidence="9 10">
    <name type="scientific">Candidatus Ordinivivax streblomastigis</name>
    <dbReference type="NCBI Taxonomy" id="2540710"/>
    <lineage>
        <taxon>Bacteria</taxon>
        <taxon>Pseudomonadati</taxon>
        <taxon>Bacteroidota</taxon>
        <taxon>Bacteroidia</taxon>
        <taxon>Bacteroidales</taxon>
        <taxon>Candidatus Ordinivivax</taxon>
    </lineage>
</organism>
<dbReference type="GO" id="GO:0015250">
    <property type="term" value="F:water channel activity"/>
    <property type="evidence" value="ECO:0007669"/>
    <property type="project" value="TreeGrafter"/>
</dbReference>